<feature type="region of interest" description="Disordered" evidence="1">
    <location>
        <begin position="45"/>
        <end position="96"/>
    </location>
</feature>
<sequence length="162" mass="17683">MPQWPHPAQIVAAPPSAVIASLTHRTFVVVASLPRRPSVIPPLRAALSRSPRHPSPLEPIPPPVHRRTPHHSDQCRRRTPSSAHRPDRHSPSPHTLVLGQMGTTAVAVALIPPRPTRGPRHSQPRPRDPATKQWLEVAGELACHSSVMRLKLLGPSVLESGK</sequence>
<organism evidence="2 3">
    <name type="scientific">Oryza glaberrima</name>
    <name type="common">African rice</name>
    <dbReference type="NCBI Taxonomy" id="4538"/>
    <lineage>
        <taxon>Eukaryota</taxon>
        <taxon>Viridiplantae</taxon>
        <taxon>Streptophyta</taxon>
        <taxon>Embryophyta</taxon>
        <taxon>Tracheophyta</taxon>
        <taxon>Spermatophyta</taxon>
        <taxon>Magnoliopsida</taxon>
        <taxon>Liliopsida</taxon>
        <taxon>Poales</taxon>
        <taxon>Poaceae</taxon>
        <taxon>BOP clade</taxon>
        <taxon>Oryzoideae</taxon>
        <taxon>Oryzeae</taxon>
        <taxon>Oryzinae</taxon>
        <taxon>Oryza</taxon>
    </lineage>
</organism>
<evidence type="ECO:0000313" key="2">
    <source>
        <dbReference type="EnsemblPlants" id="ORGLA03G0075300.1"/>
    </source>
</evidence>
<proteinExistence type="predicted"/>
<name>I1P8Q7_ORYGL</name>
<dbReference type="Gramene" id="ORGLA03G0075300.1">
    <property type="protein sequence ID" value="ORGLA03G0075300.1"/>
    <property type="gene ID" value="ORGLA03G0075300"/>
</dbReference>
<keyword evidence="3" id="KW-1185">Reference proteome</keyword>
<dbReference type="HOGENOM" id="CLU_1672153_0_0_1"/>
<reference evidence="2" key="1">
    <citation type="submission" date="2015-06" db="UniProtKB">
        <authorList>
            <consortium name="EnsemblPlants"/>
        </authorList>
    </citation>
    <scope>IDENTIFICATION</scope>
</reference>
<dbReference type="Proteomes" id="UP000007306">
    <property type="component" value="Chromosome 3"/>
</dbReference>
<accession>I1P8Q7</accession>
<reference evidence="2 3" key="2">
    <citation type="submission" date="2018-04" db="EMBL/GenBank/DDBJ databases">
        <title>OglaRS2 (Oryza glaberrima Reference Sequence Version 2).</title>
        <authorList>
            <person name="Zhang J."/>
            <person name="Kudrna D."/>
            <person name="Lee S."/>
            <person name="Talag J."/>
            <person name="Rajasekar S."/>
            <person name="Wing R.A."/>
        </authorList>
    </citation>
    <scope>NUCLEOTIDE SEQUENCE [LARGE SCALE GENOMIC DNA]</scope>
    <source>
        <strain evidence="2 3">cv. IRGC 96717</strain>
    </source>
</reference>
<dbReference type="OMA" id="QCRRRTP"/>
<dbReference type="AlphaFoldDB" id="I1P8Q7"/>
<dbReference type="EnsemblPlants" id="ORGLA03G0075300.1">
    <property type="protein sequence ID" value="ORGLA03G0075300.1"/>
    <property type="gene ID" value="ORGLA03G0075300"/>
</dbReference>
<protein>
    <submittedName>
        <fullName evidence="2">Uncharacterized protein</fullName>
    </submittedName>
</protein>
<feature type="compositionally biased region" description="Pro residues" evidence="1">
    <location>
        <begin position="53"/>
        <end position="63"/>
    </location>
</feature>
<evidence type="ECO:0000256" key="1">
    <source>
        <dbReference type="SAM" id="MobiDB-lite"/>
    </source>
</evidence>
<evidence type="ECO:0000313" key="3">
    <source>
        <dbReference type="Proteomes" id="UP000007306"/>
    </source>
</evidence>